<reference evidence="1" key="1">
    <citation type="submission" date="2016-08" db="EMBL/GenBank/DDBJ databases">
        <authorList>
            <person name="Ngugi D.K."/>
            <person name="Miyake S."/>
            <person name="Stingl U."/>
        </authorList>
    </citation>
    <scope>NUCLEOTIDE SEQUENCE</scope>
    <source>
        <strain evidence="1">SCG-B11WGA-EpuloA1</strain>
    </source>
</reference>
<evidence type="ECO:0000313" key="1">
    <source>
        <dbReference type="EMBL" id="ONI41412.1"/>
    </source>
</evidence>
<sequence length="498" mass="58152">MEQLKNFKDFIKKIENLRQASLILKWDMETCMPKNGAEANIAAITYLSNEAFKLSISDEMKNYLDELSKEQNFSKMDNIFKTMIIKEKKEFDKTKNVPLELATHMTEVCQRSQNTWFSAKPENNFNKMIPYFREIVMLAKEISRYKDPNKSAYDVLIDKFEQDMDTQSVEKLFSELKDGIVPLIEAISEKKQFDDSKFKGTFEKYRQKELSYYFMDVVGYDLNSGVLGEAQHPFAMGNSPFDVRITTNYHLDDVRPALFSILHECGHAIYEQNLSTNLVGTFLNRGTTMGMHESQSRFYENIIGRNKNFWVNHYDKLGQILPYFKSIPRDEFYRGVNKVEPSLVRIQADELTYNLHIIIRFELEKALFDGTLSVKDLPTAWHDKMKSYLGVEPTSHQCGVLQDVHWPSGLFGYFPSYALGNIYSGQFLMQIEKELGNFDELLINQKIPKITSWLTKNIHQYGKMKTPKEIIRDTCNSEIDVKPIIKYYTNKFTELYDL</sequence>
<evidence type="ECO:0000313" key="2">
    <source>
        <dbReference type="Proteomes" id="UP000188605"/>
    </source>
</evidence>
<gene>
    <name evidence="1" type="ORF">AN396_03580</name>
</gene>
<proteinExistence type="predicted"/>
<keyword evidence="2" id="KW-1185">Reference proteome</keyword>
<organism evidence="1 2">
    <name type="scientific">Candidatus Epulonipiscium fishelsonii</name>
    <dbReference type="NCBI Taxonomy" id="77094"/>
    <lineage>
        <taxon>Bacteria</taxon>
        <taxon>Bacillati</taxon>
        <taxon>Bacillota</taxon>
        <taxon>Clostridia</taxon>
        <taxon>Lachnospirales</taxon>
        <taxon>Lachnospiraceae</taxon>
        <taxon>Candidatus Epulonipiscium</taxon>
    </lineage>
</organism>
<dbReference type="Proteomes" id="UP000188605">
    <property type="component" value="Unassembled WGS sequence"/>
</dbReference>
<name>A0ACC8XEY4_9FIRM</name>
<accession>A0ACC8XEY4</accession>
<dbReference type="EMBL" id="LJDB01000038">
    <property type="protein sequence ID" value="ONI41412.1"/>
    <property type="molecule type" value="Genomic_DNA"/>
</dbReference>
<protein>
    <submittedName>
        <fullName evidence="1">Uncharacterized protein</fullName>
    </submittedName>
</protein>
<comment type="caution">
    <text evidence="1">The sequence shown here is derived from an EMBL/GenBank/DDBJ whole genome shotgun (WGS) entry which is preliminary data.</text>
</comment>